<evidence type="ECO:0000313" key="8">
    <source>
        <dbReference type="Proteomes" id="UP000033647"/>
    </source>
</evidence>
<dbReference type="Pfam" id="PF13664">
    <property type="entry name" value="DUF4149"/>
    <property type="match status" value="1"/>
</dbReference>
<reference evidence="7 8" key="1">
    <citation type="submission" date="2015-03" db="EMBL/GenBank/DDBJ databases">
        <title>RNA-seq based gene annotation and comparative genomics of four Zymoseptoria species reveal species-specific pathogenicity related genes and transposable element activity.</title>
        <authorList>
            <person name="Grandaubert J."/>
            <person name="Bhattacharyya A."/>
            <person name="Stukenbrock E.H."/>
        </authorList>
    </citation>
    <scope>NUCLEOTIDE SEQUENCE [LARGE SCALE GENOMIC DNA]</scope>
    <source>
        <strain evidence="7 8">Zb18110</strain>
    </source>
</reference>
<comment type="subcellular location">
    <subcellularLocation>
        <location evidence="1">Membrane</location>
    </subcellularLocation>
</comment>
<dbReference type="InterPro" id="IPR025423">
    <property type="entry name" value="TMEM205-like"/>
</dbReference>
<evidence type="ECO:0000259" key="6">
    <source>
        <dbReference type="Pfam" id="PF13664"/>
    </source>
</evidence>
<dbReference type="AlphaFoldDB" id="A0A0F4GIP1"/>
<accession>A0A0F4GIP1</accession>
<dbReference type="InterPro" id="IPR053009">
    <property type="entry name" value="Xanthocillin_Biosynth-Assoc"/>
</dbReference>
<evidence type="ECO:0000256" key="5">
    <source>
        <dbReference type="SAM" id="Phobius"/>
    </source>
</evidence>
<gene>
    <name evidence="7" type="ORF">TI39_contig519g00006</name>
</gene>
<dbReference type="GO" id="GO:0016020">
    <property type="term" value="C:membrane"/>
    <property type="evidence" value="ECO:0007669"/>
    <property type="project" value="UniProtKB-SubCell"/>
</dbReference>
<dbReference type="PANTHER" id="PTHR23241:SF106">
    <property type="entry name" value="DUF4149 DOMAIN-CONTAINING PROTEIN"/>
    <property type="match status" value="1"/>
</dbReference>
<evidence type="ECO:0000313" key="7">
    <source>
        <dbReference type="EMBL" id="KJX97256.1"/>
    </source>
</evidence>
<feature type="transmembrane region" description="Helical" evidence="5">
    <location>
        <begin position="15"/>
        <end position="40"/>
    </location>
</feature>
<evidence type="ECO:0000256" key="1">
    <source>
        <dbReference type="ARBA" id="ARBA00004370"/>
    </source>
</evidence>
<evidence type="ECO:0000256" key="4">
    <source>
        <dbReference type="ARBA" id="ARBA00023136"/>
    </source>
</evidence>
<keyword evidence="4 5" id="KW-0472">Membrane</keyword>
<keyword evidence="8" id="KW-1185">Reference proteome</keyword>
<feature type="domain" description="TMEM205-like" evidence="6">
    <location>
        <begin position="16"/>
        <end position="128"/>
    </location>
</feature>
<keyword evidence="3 5" id="KW-1133">Transmembrane helix</keyword>
<feature type="transmembrane region" description="Helical" evidence="5">
    <location>
        <begin position="97"/>
        <end position="117"/>
    </location>
</feature>
<organism evidence="7 8">
    <name type="scientific">Zymoseptoria brevis</name>
    <dbReference type="NCBI Taxonomy" id="1047168"/>
    <lineage>
        <taxon>Eukaryota</taxon>
        <taxon>Fungi</taxon>
        <taxon>Dikarya</taxon>
        <taxon>Ascomycota</taxon>
        <taxon>Pezizomycotina</taxon>
        <taxon>Dothideomycetes</taxon>
        <taxon>Dothideomycetidae</taxon>
        <taxon>Mycosphaerellales</taxon>
        <taxon>Mycosphaerellaceae</taxon>
        <taxon>Zymoseptoria</taxon>
    </lineage>
</organism>
<dbReference type="OrthoDB" id="1641132at2759"/>
<proteinExistence type="predicted"/>
<dbReference type="PANTHER" id="PTHR23241">
    <property type="entry name" value="LATE EMBRYOGENESIS ABUNDANT PLANTS LEA-RELATED"/>
    <property type="match status" value="1"/>
</dbReference>
<comment type="caution">
    <text evidence="7">The sequence shown here is derived from an EMBL/GenBank/DDBJ whole genome shotgun (WGS) entry which is preliminary data.</text>
</comment>
<protein>
    <recommendedName>
        <fullName evidence="6">TMEM205-like domain-containing protein</fullName>
    </recommendedName>
</protein>
<evidence type="ECO:0000256" key="2">
    <source>
        <dbReference type="ARBA" id="ARBA00022692"/>
    </source>
</evidence>
<feature type="transmembrane region" description="Helical" evidence="5">
    <location>
        <begin position="157"/>
        <end position="177"/>
    </location>
</feature>
<feature type="transmembrane region" description="Helical" evidence="5">
    <location>
        <begin position="52"/>
        <end position="71"/>
    </location>
</feature>
<evidence type="ECO:0000256" key="3">
    <source>
        <dbReference type="ARBA" id="ARBA00022989"/>
    </source>
</evidence>
<keyword evidence="2 5" id="KW-0812">Transmembrane</keyword>
<sequence length="183" mass="20041">MPFLASLTDPKPYHILTYGTLLGSNLFQTFINGPLAYNALPRPSFSTLQTAIFPVYFGIQTALPVVLALTWPGERSVAGHVNSGFKGLLAEENKWNALTPIALMFVTNLANLVWLGPATTKVMKERKHQETRDGKKYYDAGPKSPEMQRMNSSFNKLHGAASLANLIGLGGLLVYAFTLAEKI</sequence>
<name>A0A0F4GIP1_9PEZI</name>
<dbReference type="Proteomes" id="UP000033647">
    <property type="component" value="Unassembled WGS sequence"/>
</dbReference>
<dbReference type="EMBL" id="LAFY01000511">
    <property type="protein sequence ID" value="KJX97256.1"/>
    <property type="molecule type" value="Genomic_DNA"/>
</dbReference>